<dbReference type="GO" id="GO:0097196">
    <property type="term" value="C:Shu complex"/>
    <property type="evidence" value="ECO:0007669"/>
    <property type="project" value="TreeGrafter"/>
</dbReference>
<dbReference type="InterPro" id="IPR007527">
    <property type="entry name" value="Znf_SWIM"/>
</dbReference>
<accession>A0A165V617</accession>
<evidence type="ECO:0000259" key="2">
    <source>
        <dbReference type="PROSITE" id="PS50966"/>
    </source>
</evidence>
<keyword evidence="1" id="KW-0479">Metal-binding</keyword>
<dbReference type="GO" id="GO:0000724">
    <property type="term" value="P:double-strand break repair via homologous recombination"/>
    <property type="evidence" value="ECO:0007669"/>
    <property type="project" value="TreeGrafter"/>
</dbReference>
<dbReference type="PANTHER" id="PTHR28498:SF1">
    <property type="entry name" value="ZINC FINGER SWIM DOMAIN-CONTAINING PROTEIN 7"/>
    <property type="match status" value="1"/>
</dbReference>
<dbReference type="Pfam" id="PF04434">
    <property type="entry name" value="SWIM"/>
    <property type="match status" value="1"/>
</dbReference>
<gene>
    <name evidence="3" type="ORF">NEOLEDRAFT_1145474</name>
</gene>
<keyword evidence="1" id="KW-0863">Zinc-finger</keyword>
<dbReference type="InParanoid" id="A0A165V617"/>
<sequence>MFSLELVPVLQSAINATQKENRDSFEDLLTKLQFFFPDNLILSALDLIDRENVIKYTTPWGTTRFQVFGSTPGSSYSVFPNISCNAAAVSVYCSCPAFAYSTLKSDSQLMCKHLLAAQLAPQLGKCIERSLGPDDLASLIASQYSASMLSTSDNA</sequence>
<dbReference type="OrthoDB" id="337581at2759"/>
<dbReference type="PANTHER" id="PTHR28498">
    <property type="entry name" value="ZINC FINGER SWIM DOMAIN-CONTAINING PROTEIN 7"/>
    <property type="match status" value="1"/>
</dbReference>
<keyword evidence="1" id="KW-0862">Zinc</keyword>
<reference evidence="3 4" key="1">
    <citation type="journal article" date="2016" name="Mol. Biol. Evol.">
        <title>Comparative Genomics of Early-Diverging Mushroom-Forming Fungi Provides Insights into the Origins of Lignocellulose Decay Capabilities.</title>
        <authorList>
            <person name="Nagy L.G."/>
            <person name="Riley R."/>
            <person name="Tritt A."/>
            <person name="Adam C."/>
            <person name="Daum C."/>
            <person name="Floudas D."/>
            <person name="Sun H."/>
            <person name="Yadav J.S."/>
            <person name="Pangilinan J."/>
            <person name="Larsson K.H."/>
            <person name="Matsuura K."/>
            <person name="Barry K."/>
            <person name="Labutti K."/>
            <person name="Kuo R."/>
            <person name="Ohm R.A."/>
            <person name="Bhattacharya S.S."/>
            <person name="Shirouzu T."/>
            <person name="Yoshinaga Y."/>
            <person name="Martin F.M."/>
            <person name="Grigoriev I.V."/>
            <person name="Hibbett D.S."/>
        </authorList>
    </citation>
    <scope>NUCLEOTIDE SEQUENCE [LARGE SCALE GENOMIC DNA]</scope>
    <source>
        <strain evidence="3 4">HHB14362 ss-1</strain>
    </source>
</reference>
<evidence type="ECO:0000313" key="4">
    <source>
        <dbReference type="Proteomes" id="UP000076761"/>
    </source>
</evidence>
<feature type="domain" description="SWIM-type" evidence="2">
    <location>
        <begin position="76"/>
        <end position="122"/>
    </location>
</feature>
<evidence type="ECO:0000256" key="1">
    <source>
        <dbReference type="PROSITE-ProRule" id="PRU00325"/>
    </source>
</evidence>
<name>A0A165V617_9AGAM</name>
<organism evidence="3 4">
    <name type="scientific">Neolentinus lepideus HHB14362 ss-1</name>
    <dbReference type="NCBI Taxonomy" id="1314782"/>
    <lineage>
        <taxon>Eukaryota</taxon>
        <taxon>Fungi</taxon>
        <taxon>Dikarya</taxon>
        <taxon>Basidiomycota</taxon>
        <taxon>Agaricomycotina</taxon>
        <taxon>Agaricomycetes</taxon>
        <taxon>Gloeophyllales</taxon>
        <taxon>Gloeophyllaceae</taxon>
        <taxon>Neolentinus</taxon>
    </lineage>
</organism>
<protein>
    <recommendedName>
        <fullName evidence="2">SWIM-type domain-containing protein</fullName>
    </recommendedName>
</protein>
<evidence type="ECO:0000313" key="3">
    <source>
        <dbReference type="EMBL" id="KZT29206.1"/>
    </source>
</evidence>
<dbReference type="AlphaFoldDB" id="A0A165V617"/>
<dbReference type="PROSITE" id="PS50966">
    <property type="entry name" value="ZF_SWIM"/>
    <property type="match status" value="1"/>
</dbReference>
<dbReference type="GO" id="GO:0008270">
    <property type="term" value="F:zinc ion binding"/>
    <property type="evidence" value="ECO:0007669"/>
    <property type="project" value="UniProtKB-KW"/>
</dbReference>
<keyword evidence="4" id="KW-1185">Reference proteome</keyword>
<dbReference type="EMBL" id="KV425555">
    <property type="protein sequence ID" value="KZT29206.1"/>
    <property type="molecule type" value="Genomic_DNA"/>
</dbReference>
<proteinExistence type="predicted"/>
<dbReference type="Proteomes" id="UP000076761">
    <property type="component" value="Unassembled WGS sequence"/>
</dbReference>